<dbReference type="SUPFAM" id="SSF48452">
    <property type="entry name" value="TPR-like"/>
    <property type="match status" value="1"/>
</dbReference>
<dbReference type="SMART" id="SM00028">
    <property type="entry name" value="TPR"/>
    <property type="match status" value="3"/>
</dbReference>
<dbReference type="EMBL" id="JAHRIN010059993">
    <property type="protein sequence ID" value="MEQ2212586.1"/>
    <property type="molecule type" value="Genomic_DNA"/>
</dbReference>
<organism evidence="2 3">
    <name type="scientific">Xenoophorus captivus</name>
    <dbReference type="NCBI Taxonomy" id="1517983"/>
    <lineage>
        <taxon>Eukaryota</taxon>
        <taxon>Metazoa</taxon>
        <taxon>Chordata</taxon>
        <taxon>Craniata</taxon>
        <taxon>Vertebrata</taxon>
        <taxon>Euteleostomi</taxon>
        <taxon>Actinopterygii</taxon>
        <taxon>Neopterygii</taxon>
        <taxon>Teleostei</taxon>
        <taxon>Neoteleostei</taxon>
        <taxon>Acanthomorphata</taxon>
        <taxon>Ovalentaria</taxon>
        <taxon>Atherinomorphae</taxon>
        <taxon>Cyprinodontiformes</taxon>
        <taxon>Goodeidae</taxon>
        <taxon>Xenoophorus</taxon>
    </lineage>
</organism>
<accession>A0ABV0RY29</accession>
<keyword evidence="1" id="KW-0802">TPR repeat</keyword>
<keyword evidence="3" id="KW-1185">Reference proteome</keyword>
<dbReference type="InterPro" id="IPR011990">
    <property type="entry name" value="TPR-like_helical_dom_sf"/>
</dbReference>
<dbReference type="PANTHER" id="PTHR17550:SF8">
    <property type="entry name" value="RING-TYPE E3 UBIQUITIN TRANSFERASE"/>
    <property type="match status" value="1"/>
</dbReference>
<dbReference type="Gene3D" id="1.25.40.10">
    <property type="entry name" value="Tetratricopeptide repeat domain"/>
    <property type="match status" value="1"/>
</dbReference>
<evidence type="ECO:0000313" key="3">
    <source>
        <dbReference type="Proteomes" id="UP001434883"/>
    </source>
</evidence>
<dbReference type="PANTHER" id="PTHR17550">
    <property type="entry name" value="E3 UBIQUITIN-PROTEIN LIGASE TTC3"/>
    <property type="match status" value="1"/>
</dbReference>
<feature type="non-terminal residue" evidence="2">
    <location>
        <position position="1"/>
    </location>
</feature>
<dbReference type="InterPro" id="IPR019734">
    <property type="entry name" value="TPR_rpt"/>
</dbReference>
<proteinExistence type="predicted"/>
<gene>
    <name evidence="2" type="ORF">XENOCAPTIV_001810</name>
</gene>
<evidence type="ECO:0000313" key="2">
    <source>
        <dbReference type="EMBL" id="MEQ2212586.1"/>
    </source>
</evidence>
<sequence>RSEAMKKIGNTKFQEQQYGEAMRFYTKAIKFYPDNHILYGNRALCYIKQREYLKAAGDGKRAILIDPLWAKGHYRYCEALFCMGETNLALEAHSTAKSLCKDNPEGLRDLDQQYLKFKPEPLPDEMTRLLPAVLFPVYQK</sequence>
<reference evidence="2 3" key="1">
    <citation type="submission" date="2021-06" db="EMBL/GenBank/DDBJ databases">
        <authorList>
            <person name="Palmer J.M."/>
        </authorList>
    </citation>
    <scope>NUCLEOTIDE SEQUENCE [LARGE SCALE GENOMIC DNA]</scope>
    <source>
        <strain evidence="2 3">XC_2019</strain>
        <tissue evidence="2">Muscle</tissue>
    </source>
</reference>
<dbReference type="PROSITE" id="PS50005">
    <property type="entry name" value="TPR"/>
    <property type="match status" value="1"/>
</dbReference>
<feature type="repeat" description="TPR" evidence="1">
    <location>
        <begin position="2"/>
        <end position="35"/>
    </location>
</feature>
<evidence type="ECO:0000256" key="1">
    <source>
        <dbReference type="PROSITE-ProRule" id="PRU00339"/>
    </source>
</evidence>
<dbReference type="Proteomes" id="UP001434883">
    <property type="component" value="Unassembled WGS sequence"/>
</dbReference>
<dbReference type="Pfam" id="PF13431">
    <property type="entry name" value="TPR_17"/>
    <property type="match status" value="1"/>
</dbReference>
<protein>
    <submittedName>
        <fullName evidence="2">Uncharacterized protein</fullName>
    </submittedName>
</protein>
<comment type="caution">
    <text evidence="2">The sequence shown here is derived from an EMBL/GenBank/DDBJ whole genome shotgun (WGS) entry which is preliminary data.</text>
</comment>
<name>A0ABV0RY29_9TELE</name>